<dbReference type="InterPro" id="IPR002577">
    <property type="entry name" value="HTH_HxlR"/>
</dbReference>
<dbReference type="EMBL" id="FXAK01000007">
    <property type="protein sequence ID" value="SMF80084.1"/>
    <property type="molecule type" value="Genomic_DNA"/>
</dbReference>
<dbReference type="Pfam" id="PF01638">
    <property type="entry name" value="HxlR"/>
    <property type="match status" value="1"/>
</dbReference>
<evidence type="ECO:0000256" key="1">
    <source>
        <dbReference type="ARBA" id="ARBA00023015"/>
    </source>
</evidence>
<dbReference type="CDD" id="cd00090">
    <property type="entry name" value="HTH_ARSR"/>
    <property type="match status" value="1"/>
</dbReference>
<keyword evidence="2" id="KW-0238">DNA-binding</keyword>
<dbReference type="InterPro" id="IPR036390">
    <property type="entry name" value="WH_DNA-bd_sf"/>
</dbReference>
<dbReference type="Gene3D" id="1.10.10.10">
    <property type="entry name" value="Winged helix-like DNA-binding domain superfamily/Winged helix DNA-binding domain"/>
    <property type="match status" value="1"/>
</dbReference>
<evidence type="ECO:0000256" key="2">
    <source>
        <dbReference type="ARBA" id="ARBA00023125"/>
    </source>
</evidence>
<protein>
    <submittedName>
        <fullName evidence="5">Transcriptional regulator, HxlR family</fullName>
    </submittedName>
</protein>
<name>A0A1X7H6N1_9PROT</name>
<dbReference type="GO" id="GO:0006355">
    <property type="term" value="P:regulation of DNA-templated transcription"/>
    <property type="evidence" value="ECO:0007669"/>
    <property type="project" value="UniProtKB-ARBA"/>
</dbReference>
<accession>A0A1X7H6N1</accession>
<proteinExistence type="predicted"/>
<reference evidence="5 6" key="1">
    <citation type="submission" date="2017-04" db="EMBL/GenBank/DDBJ databases">
        <authorList>
            <person name="Afonso C.L."/>
            <person name="Miller P.J."/>
            <person name="Scott M.A."/>
            <person name="Spackman E."/>
            <person name="Goraichik I."/>
            <person name="Dimitrov K.M."/>
            <person name="Suarez D.L."/>
            <person name="Swayne D.E."/>
        </authorList>
    </citation>
    <scope>NUCLEOTIDE SEQUENCE [LARGE SCALE GENOMIC DNA]</scope>
    <source>
        <strain evidence="5 6">A2P</strain>
    </source>
</reference>
<evidence type="ECO:0000313" key="5">
    <source>
        <dbReference type="EMBL" id="SMF80084.1"/>
    </source>
</evidence>
<keyword evidence="3" id="KW-0804">Transcription</keyword>
<dbReference type="AlphaFoldDB" id="A0A1X7H6N1"/>
<gene>
    <name evidence="5" type="ORF">SAMN02982917_5016</name>
</gene>
<evidence type="ECO:0000313" key="6">
    <source>
        <dbReference type="Proteomes" id="UP000192936"/>
    </source>
</evidence>
<dbReference type="PANTHER" id="PTHR33204:SF37">
    <property type="entry name" value="HTH-TYPE TRANSCRIPTIONAL REGULATOR YODB"/>
    <property type="match status" value="1"/>
</dbReference>
<dbReference type="Proteomes" id="UP000192936">
    <property type="component" value="Unassembled WGS sequence"/>
</dbReference>
<dbReference type="PANTHER" id="PTHR33204">
    <property type="entry name" value="TRANSCRIPTIONAL REGULATOR, MARR FAMILY"/>
    <property type="match status" value="1"/>
</dbReference>
<dbReference type="STRING" id="286727.SAMN02982917_5016"/>
<evidence type="ECO:0000256" key="3">
    <source>
        <dbReference type="ARBA" id="ARBA00023163"/>
    </source>
</evidence>
<dbReference type="InterPro" id="IPR036388">
    <property type="entry name" value="WH-like_DNA-bd_sf"/>
</dbReference>
<dbReference type="GO" id="GO:0003677">
    <property type="term" value="F:DNA binding"/>
    <property type="evidence" value="ECO:0007669"/>
    <property type="project" value="UniProtKB-KW"/>
</dbReference>
<sequence length="145" mass="15993">MDNSLLGLGGKRPSEVDDLPDAYASACPTRQALDRIADKWTVLILGLLESGPMRFNRLRREIEGISQKMLSQTLKSLERDGLVSRKVFATVPVTVEYSITPLGATLAETLVPLRVWAETHIAQMLEARAAYDRSEEDGPARLDVA</sequence>
<feature type="domain" description="HTH hxlR-type" evidence="4">
    <location>
        <begin position="27"/>
        <end position="125"/>
    </location>
</feature>
<dbReference type="RefSeq" id="WP_208621240.1">
    <property type="nucleotide sequence ID" value="NZ_FXAK01000007.1"/>
</dbReference>
<dbReference type="PROSITE" id="PS51118">
    <property type="entry name" value="HTH_HXLR"/>
    <property type="match status" value="1"/>
</dbReference>
<dbReference type="SUPFAM" id="SSF46785">
    <property type="entry name" value="Winged helix' DNA-binding domain"/>
    <property type="match status" value="1"/>
</dbReference>
<keyword evidence="1" id="KW-0805">Transcription regulation</keyword>
<dbReference type="InterPro" id="IPR011991">
    <property type="entry name" value="ArsR-like_HTH"/>
</dbReference>
<organism evidence="5 6">
    <name type="scientific">Azospirillum oryzae</name>
    <dbReference type="NCBI Taxonomy" id="286727"/>
    <lineage>
        <taxon>Bacteria</taxon>
        <taxon>Pseudomonadati</taxon>
        <taxon>Pseudomonadota</taxon>
        <taxon>Alphaproteobacteria</taxon>
        <taxon>Rhodospirillales</taxon>
        <taxon>Azospirillaceae</taxon>
        <taxon>Azospirillum</taxon>
    </lineage>
</organism>
<evidence type="ECO:0000259" key="4">
    <source>
        <dbReference type="PROSITE" id="PS51118"/>
    </source>
</evidence>